<protein>
    <submittedName>
        <fullName evidence="1">Uncharacterized protein</fullName>
    </submittedName>
</protein>
<reference evidence="1 2" key="1">
    <citation type="journal article" date="2020" name="Cell">
        <title>Large-Scale Comparative Analyses of Tick Genomes Elucidate Their Genetic Diversity and Vector Capacities.</title>
        <authorList>
            <consortium name="Tick Genome and Microbiome Consortium (TIGMIC)"/>
            <person name="Jia N."/>
            <person name="Wang J."/>
            <person name="Shi W."/>
            <person name="Du L."/>
            <person name="Sun Y."/>
            <person name="Zhan W."/>
            <person name="Jiang J.F."/>
            <person name="Wang Q."/>
            <person name="Zhang B."/>
            <person name="Ji P."/>
            <person name="Bell-Sakyi L."/>
            <person name="Cui X.M."/>
            <person name="Yuan T.T."/>
            <person name="Jiang B.G."/>
            <person name="Yang W.F."/>
            <person name="Lam T.T."/>
            <person name="Chang Q.C."/>
            <person name="Ding S.J."/>
            <person name="Wang X.J."/>
            <person name="Zhu J.G."/>
            <person name="Ruan X.D."/>
            <person name="Zhao L."/>
            <person name="Wei J.T."/>
            <person name="Ye R.Z."/>
            <person name="Que T.C."/>
            <person name="Du C.H."/>
            <person name="Zhou Y.H."/>
            <person name="Cheng J.X."/>
            <person name="Dai P.F."/>
            <person name="Guo W.B."/>
            <person name="Han X.H."/>
            <person name="Huang E.J."/>
            <person name="Li L.F."/>
            <person name="Wei W."/>
            <person name="Gao Y.C."/>
            <person name="Liu J.Z."/>
            <person name="Shao H.Z."/>
            <person name="Wang X."/>
            <person name="Wang C.C."/>
            <person name="Yang T.C."/>
            <person name="Huo Q.B."/>
            <person name="Li W."/>
            <person name="Chen H.Y."/>
            <person name="Chen S.E."/>
            <person name="Zhou L.G."/>
            <person name="Ni X.B."/>
            <person name="Tian J.H."/>
            <person name="Sheng Y."/>
            <person name="Liu T."/>
            <person name="Pan Y.S."/>
            <person name="Xia L.Y."/>
            <person name="Li J."/>
            <person name="Zhao F."/>
            <person name="Cao W.C."/>
        </authorList>
    </citation>
    <scope>NUCLEOTIDE SEQUENCE [LARGE SCALE GENOMIC DNA]</scope>
    <source>
        <strain evidence="1">Iper-2018</strain>
    </source>
</reference>
<gene>
    <name evidence="1" type="ORF">HPB47_009242</name>
</gene>
<keyword evidence="2" id="KW-1185">Reference proteome</keyword>
<evidence type="ECO:0000313" key="2">
    <source>
        <dbReference type="Proteomes" id="UP000805193"/>
    </source>
</evidence>
<sequence length="215" mass="25119">MEVEETESDETRPHTENKEHYLDRSVVGISGKDAPPIYWLRSIYLHLHLYLHHYQLHSVQTATVNKVWKVERICYQSSNKESVLFNCRISRTWLACSVAYPPIDPKKVHLETCEYFVIECGFKEYGCNEKAPRKEMQEHEKDPHNALLSQKILLLHADGAPCKQPRLRRKAHTVGFWHQLARTPAKGTKCDGKGRREAPWPSLHYQRHDPTRSEP</sequence>
<comment type="caution">
    <text evidence="1">The sequence shown here is derived from an EMBL/GenBank/DDBJ whole genome shotgun (WGS) entry which is preliminary data.</text>
</comment>
<name>A0AC60P2H6_IXOPE</name>
<evidence type="ECO:0000313" key="1">
    <source>
        <dbReference type="EMBL" id="KAG0413589.1"/>
    </source>
</evidence>
<dbReference type="Proteomes" id="UP000805193">
    <property type="component" value="Unassembled WGS sequence"/>
</dbReference>
<feature type="non-terminal residue" evidence="1">
    <location>
        <position position="215"/>
    </location>
</feature>
<accession>A0AC60P2H6</accession>
<dbReference type="EMBL" id="JABSTQ010011246">
    <property type="protein sequence ID" value="KAG0413589.1"/>
    <property type="molecule type" value="Genomic_DNA"/>
</dbReference>
<proteinExistence type="predicted"/>
<organism evidence="1 2">
    <name type="scientific">Ixodes persulcatus</name>
    <name type="common">Taiga tick</name>
    <dbReference type="NCBI Taxonomy" id="34615"/>
    <lineage>
        <taxon>Eukaryota</taxon>
        <taxon>Metazoa</taxon>
        <taxon>Ecdysozoa</taxon>
        <taxon>Arthropoda</taxon>
        <taxon>Chelicerata</taxon>
        <taxon>Arachnida</taxon>
        <taxon>Acari</taxon>
        <taxon>Parasitiformes</taxon>
        <taxon>Ixodida</taxon>
        <taxon>Ixodoidea</taxon>
        <taxon>Ixodidae</taxon>
        <taxon>Ixodinae</taxon>
        <taxon>Ixodes</taxon>
    </lineage>
</organism>